<dbReference type="EnsemblPlants" id="AUR62007616-RA">
    <property type="protein sequence ID" value="AUR62007616-RA:cds"/>
    <property type="gene ID" value="AUR62007616"/>
</dbReference>
<proteinExistence type="predicted"/>
<name>A0A803L6X7_CHEQI</name>
<organism evidence="2 3">
    <name type="scientific">Chenopodium quinoa</name>
    <name type="common">Quinoa</name>
    <dbReference type="NCBI Taxonomy" id="63459"/>
    <lineage>
        <taxon>Eukaryota</taxon>
        <taxon>Viridiplantae</taxon>
        <taxon>Streptophyta</taxon>
        <taxon>Embryophyta</taxon>
        <taxon>Tracheophyta</taxon>
        <taxon>Spermatophyta</taxon>
        <taxon>Magnoliopsida</taxon>
        <taxon>eudicotyledons</taxon>
        <taxon>Gunneridae</taxon>
        <taxon>Pentapetalae</taxon>
        <taxon>Caryophyllales</taxon>
        <taxon>Chenopodiaceae</taxon>
        <taxon>Chenopodioideae</taxon>
        <taxon>Atripliceae</taxon>
        <taxon>Chenopodium</taxon>
    </lineage>
</organism>
<dbReference type="AlphaFoldDB" id="A0A803L6X7"/>
<reference evidence="2" key="2">
    <citation type="submission" date="2021-03" db="UniProtKB">
        <authorList>
            <consortium name="EnsemblPlants"/>
        </authorList>
    </citation>
    <scope>IDENTIFICATION</scope>
</reference>
<dbReference type="Gramene" id="AUR62007616-RA">
    <property type="protein sequence ID" value="AUR62007616-RA:cds"/>
    <property type="gene ID" value="AUR62007616"/>
</dbReference>
<evidence type="ECO:0000256" key="1">
    <source>
        <dbReference type="SAM" id="MobiDB-lite"/>
    </source>
</evidence>
<keyword evidence="3" id="KW-1185">Reference proteome</keyword>
<feature type="region of interest" description="Disordered" evidence="1">
    <location>
        <begin position="1"/>
        <end position="56"/>
    </location>
</feature>
<evidence type="ECO:0000313" key="2">
    <source>
        <dbReference type="EnsemblPlants" id="AUR62007616-RA:cds"/>
    </source>
</evidence>
<accession>A0A803L6X7</accession>
<sequence>MSQNPDHQVDQSHDQTRGKTPHGVAPTRSSSSSSITQPFTQDSPKGGLFIISEGSQQEQKEYWDLKTAAFSSPYYDPFAEGEEKEVEIVSPVDRQGIGIPTIEAYHSDGSHR</sequence>
<evidence type="ECO:0000313" key="3">
    <source>
        <dbReference type="Proteomes" id="UP000596660"/>
    </source>
</evidence>
<dbReference type="OMA" id="KDEQANW"/>
<protein>
    <submittedName>
        <fullName evidence="2">Uncharacterized protein</fullName>
    </submittedName>
</protein>
<feature type="compositionally biased region" description="Basic and acidic residues" evidence="1">
    <location>
        <begin position="7"/>
        <end position="17"/>
    </location>
</feature>
<dbReference type="Proteomes" id="UP000596660">
    <property type="component" value="Unplaced"/>
</dbReference>
<reference evidence="2" key="1">
    <citation type="journal article" date="2017" name="Nature">
        <title>The genome of Chenopodium quinoa.</title>
        <authorList>
            <person name="Jarvis D.E."/>
            <person name="Ho Y.S."/>
            <person name="Lightfoot D.J."/>
            <person name="Schmoeckel S.M."/>
            <person name="Li B."/>
            <person name="Borm T.J.A."/>
            <person name="Ohyanagi H."/>
            <person name="Mineta K."/>
            <person name="Michell C.T."/>
            <person name="Saber N."/>
            <person name="Kharbatia N.M."/>
            <person name="Rupper R.R."/>
            <person name="Sharp A.R."/>
            <person name="Dally N."/>
            <person name="Boughton B.A."/>
            <person name="Woo Y.H."/>
            <person name="Gao G."/>
            <person name="Schijlen E.G.W.M."/>
            <person name="Guo X."/>
            <person name="Momin A.A."/>
            <person name="Negrao S."/>
            <person name="Al-Babili S."/>
            <person name="Gehring C."/>
            <person name="Roessner U."/>
            <person name="Jung C."/>
            <person name="Murphy K."/>
            <person name="Arold S.T."/>
            <person name="Gojobori T."/>
            <person name="van der Linden C.G."/>
            <person name="van Loo E.N."/>
            <person name="Jellen E.N."/>
            <person name="Maughan P.J."/>
            <person name="Tester M."/>
        </authorList>
    </citation>
    <scope>NUCLEOTIDE SEQUENCE [LARGE SCALE GENOMIC DNA]</scope>
    <source>
        <strain evidence="2">cv. PI 614886</strain>
    </source>
</reference>